<name>A0AAW1S5B6_9CHLO</name>
<dbReference type="GO" id="GO:0016282">
    <property type="term" value="C:eukaryotic 43S preinitiation complex"/>
    <property type="evidence" value="ECO:0007669"/>
    <property type="project" value="UniProtKB-UniRule"/>
</dbReference>
<evidence type="ECO:0000256" key="6">
    <source>
        <dbReference type="HAMAP-Rule" id="MF_03000"/>
    </source>
</evidence>
<dbReference type="Pfam" id="PF01399">
    <property type="entry name" value="PCI"/>
    <property type="match status" value="1"/>
</dbReference>
<accession>A0AAW1S5B6</accession>
<dbReference type="GO" id="GO:0033290">
    <property type="term" value="C:eukaryotic 48S preinitiation complex"/>
    <property type="evidence" value="ECO:0007669"/>
    <property type="project" value="UniProtKB-UniRule"/>
</dbReference>
<dbReference type="AlphaFoldDB" id="A0AAW1S5B6"/>
<feature type="region of interest" description="Disordered" evidence="7">
    <location>
        <begin position="886"/>
        <end position="1158"/>
    </location>
</feature>
<evidence type="ECO:0000256" key="7">
    <source>
        <dbReference type="SAM" id="MobiDB-lite"/>
    </source>
</evidence>
<dbReference type="Pfam" id="PF22591">
    <property type="entry name" value="eIF3a_PCI_TPR-like"/>
    <property type="match status" value="1"/>
</dbReference>
<comment type="subcellular location">
    <subcellularLocation>
        <location evidence="1 6">Cytoplasm</location>
    </subcellularLocation>
</comment>
<proteinExistence type="inferred from homology"/>
<dbReference type="PROSITE" id="PS50250">
    <property type="entry name" value="PCI"/>
    <property type="match status" value="1"/>
</dbReference>
<feature type="compositionally biased region" description="Low complexity" evidence="7">
    <location>
        <begin position="1039"/>
        <end position="1060"/>
    </location>
</feature>
<dbReference type="SMART" id="SM00088">
    <property type="entry name" value="PINT"/>
    <property type="match status" value="1"/>
</dbReference>
<dbReference type="GO" id="GO:0001732">
    <property type="term" value="P:formation of cytoplasmic translation initiation complex"/>
    <property type="evidence" value="ECO:0007669"/>
    <property type="project" value="UniProtKB-UniRule"/>
</dbReference>
<evidence type="ECO:0000313" key="9">
    <source>
        <dbReference type="EMBL" id="KAK9841469.1"/>
    </source>
</evidence>
<organism evidence="9 10">
    <name type="scientific">Apatococcus lobatus</name>
    <dbReference type="NCBI Taxonomy" id="904363"/>
    <lineage>
        <taxon>Eukaryota</taxon>
        <taxon>Viridiplantae</taxon>
        <taxon>Chlorophyta</taxon>
        <taxon>core chlorophytes</taxon>
        <taxon>Trebouxiophyceae</taxon>
        <taxon>Chlorellales</taxon>
        <taxon>Chlorellaceae</taxon>
        <taxon>Apatococcus</taxon>
    </lineage>
</organism>
<keyword evidence="4 6" id="KW-0694">RNA-binding</keyword>
<feature type="compositionally biased region" description="Low complexity" evidence="7">
    <location>
        <begin position="1123"/>
        <end position="1138"/>
    </location>
</feature>
<evidence type="ECO:0000259" key="8">
    <source>
        <dbReference type="PROSITE" id="PS50250"/>
    </source>
</evidence>
<dbReference type="InterPro" id="IPR000717">
    <property type="entry name" value="PCI_dom"/>
</dbReference>
<dbReference type="InterPro" id="IPR027512">
    <property type="entry name" value="EIF3A"/>
</dbReference>
<dbReference type="Proteomes" id="UP001438707">
    <property type="component" value="Unassembled WGS sequence"/>
</dbReference>
<sequence>MYASTSLRQQNAEVHEGGHWLAGGVTVRPTPRGKSGFASSSLPRHEAPAALCNIKFPGNASVYALTISVPARFVRLEQSKLCRGGASFLKPENALKVADELIQVGQKQAALQTLHDIVTSKRHRTWQKVLETVMLKHLDLCVELKKGRVAKDALIHYRNVCQQVNVGSLEEVIKHFLKSATDRAEDAQTKSKAASIEVEDLEADASPEDLMLSYVSAEKGQDRTDRELVTPWFKFLWETYRNILDTLRNYSRLEALYAMTAARAFQFCLHYKRTTEFRRLCDILRNHLQNLNRYREQRDRPDLTLPETHQLYLETRFEQLKVACDLELWQEAFRSVEDVQTVNLMGKRQPNRQMQALYFAKLTRIFTVSQAHLYNGYAWYKLYTLAKGYNRNLTQQDVQMMACSTLLAALAIRPYDATAVGLSEEAQAQDADRRLRMATILGFTVDAKRDIRSALSRGALVSELGAKGVLNLVPAEVKRIHNLLESDFNPLQLCHQLGPLLEQLEGLSKPLSAASPVQESNLGQYAKSIQQVAVLRLLQQLSQAYSSMRVSALAKMVPFMPFNEVELLIVDAVKAGFLQIRIDHRSGTVNFGKLQLESDKIRDHIALFSQSLSKSVGLMFPSIKPGYQERKIKIFEAAVASSEKENKRALARKVIIERRKEEQERILLEAEREQEEQRLIQARVTEEAELKRRQQEQLRREEERIRRELEEAEYEEARQLMEASKKKGKNLPKGAKEREKMTKAELMQEALAEQVKERQEQERKLAKLIKQMDHLERAKRQEEAPLLDAAYATQLDQDKVDHAEQQAETLRKDRERWELEIKIKQRLQRMTEDKEAFQSLIVSRREEEFEQLRRDRQEQIEEKKALKRQERELARRHEFVRRCRIAVEEKHQKEEEDRLREEEEQKEREKAERQRKLDEQAARQAQRMKEIEERQAAGGRAEAMKAAPALAEPAPPRVAAPSVKGSFVPPHLRGHQDPPTAAPAAAPRENGVAEAQDGPSAPPRTTAEPDRWIRKAAVDPAPADPPQPMQPAAELGTEGDAAQPAPSDPASGSAPAPWRPGGRREGAAPAAGAPTPAPGKFVPRRGSEAPGAFGSMRRGGAEERPGAFGPRREGGEAAAQRQPAGQDGPPRDAGGPPRSRWAGGPRDNPPPARRTGGW</sequence>
<dbReference type="PANTHER" id="PTHR14005:SF0">
    <property type="entry name" value="EUKARYOTIC TRANSLATION INITIATION FACTOR 3 SUBUNIT A"/>
    <property type="match status" value="1"/>
</dbReference>
<keyword evidence="5 6" id="KW-0648">Protein biosynthesis</keyword>
<reference evidence="9 10" key="1">
    <citation type="journal article" date="2024" name="Nat. Commun.">
        <title>Phylogenomics reveals the evolutionary origins of lichenization in chlorophyte algae.</title>
        <authorList>
            <person name="Puginier C."/>
            <person name="Libourel C."/>
            <person name="Otte J."/>
            <person name="Skaloud P."/>
            <person name="Haon M."/>
            <person name="Grisel S."/>
            <person name="Petersen M."/>
            <person name="Berrin J.G."/>
            <person name="Delaux P.M."/>
            <person name="Dal Grande F."/>
            <person name="Keller J."/>
        </authorList>
    </citation>
    <scope>NUCLEOTIDE SEQUENCE [LARGE SCALE GENOMIC DNA]</scope>
    <source>
        <strain evidence="9 10">SAG 2145</strain>
    </source>
</reference>
<keyword evidence="3 6" id="KW-0396">Initiation factor</keyword>
<comment type="caution">
    <text evidence="9">The sequence shown here is derived from an EMBL/GenBank/DDBJ whole genome shotgun (WGS) entry which is preliminary data.</text>
</comment>
<evidence type="ECO:0000256" key="4">
    <source>
        <dbReference type="ARBA" id="ARBA00022884"/>
    </source>
</evidence>
<dbReference type="GO" id="GO:0003729">
    <property type="term" value="F:mRNA binding"/>
    <property type="evidence" value="ECO:0007669"/>
    <property type="project" value="TreeGrafter"/>
</dbReference>
<evidence type="ECO:0000256" key="5">
    <source>
        <dbReference type="ARBA" id="ARBA00022917"/>
    </source>
</evidence>
<dbReference type="HAMAP" id="MF_03000">
    <property type="entry name" value="eIF3a"/>
    <property type="match status" value="1"/>
</dbReference>
<keyword evidence="2 6" id="KW-0963">Cytoplasm</keyword>
<dbReference type="GO" id="GO:0071540">
    <property type="term" value="C:eukaryotic translation initiation factor 3 complex, eIF3e"/>
    <property type="evidence" value="ECO:0007669"/>
    <property type="project" value="TreeGrafter"/>
</dbReference>
<dbReference type="Gene3D" id="1.25.40.860">
    <property type="match status" value="2"/>
</dbReference>
<dbReference type="GO" id="GO:0043614">
    <property type="term" value="C:multi-eIF complex"/>
    <property type="evidence" value="ECO:0007669"/>
    <property type="project" value="TreeGrafter"/>
</dbReference>
<keyword evidence="6" id="KW-0175">Coiled coil</keyword>
<evidence type="ECO:0000256" key="1">
    <source>
        <dbReference type="ARBA" id="ARBA00004496"/>
    </source>
</evidence>
<gene>
    <name evidence="9" type="ORF">WJX74_006390</name>
</gene>
<comment type="similarity">
    <text evidence="6">Belongs to the eIF-3 subunit A family.</text>
</comment>
<dbReference type="InterPro" id="IPR054711">
    <property type="entry name" value="eIF3a_PCI_TPR-like"/>
</dbReference>
<feature type="coiled-coil region" evidence="6">
    <location>
        <begin position="177"/>
        <end position="204"/>
    </location>
</feature>
<dbReference type="EMBL" id="JALJOS010000003">
    <property type="protein sequence ID" value="KAK9841469.1"/>
    <property type="molecule type" value="Genomic_DNA"/>
</dbReference>
<dbReference type="PANTHER" id="PTHR14005">
    <property type="entry name" value="EUKARYOTIC TRANSLATION INITIATION FACTOR 3, THETA SUBUNIT"/>
    <property type="match status" value="1"/>
</dbReference>
<feature type="compositionally biased region" description="Basic and acidic residues" evidence="7">
    <location>
        <begin position="1007"/>
        <end position="1017"/>
    </location>
</feature>
<dbReference type="Gene3D" id="4.10.860.10">
    <property type="entry name" value="UVR domain"/>
    <property type="match status" value="1"/>
</dbReference>
<comment type="function">
    <text evidence="6">RNA-binding component of the eukaryotic translation initiation factor 3 (eIF-3) complex, which is involved in protein synthesis of a specialized repertoire of mRNAs and, together with other initiation factors, stimulates binding of mRNA and methionyl-tRNAi to the 40S ribosome. The eIF-3 complex specifically targets and initiates translation of a subset of mRNAs involved in cell proliferation.</text>
</comment>
<dbReference type="GO" id="GO:0071541">
    <property type="term" value="C:eukaryotic translation initiation factor 3 complex, eIF3m"/>
    <property type="evidence" value="ECO:0007669"/>
    <property type="project" value="TreeGrafter"/>
</dbReference>
<protein>
    <recommendedName>
        <fullName evidence="6">Eukaryotic translation initiation factor 3 subunit A</fullName>
        <shortName evidence="6">eIF3a</shortName>
    </recommendedName>
    <alternativeName>
        <fullName evidence="6">Eukaryotic translation initiation factor 3 subunit 10</fullName>
    </alternativeName>
</protein>
<keyword evidence="10" id="KW-1185">Reference proteome</keyword>
<feature type="compositionally biased region" description="Low complexity" evidence="7">
    <location>
        <begin position="978"/>
        <end position="987"/>
    </location>
</feature>
<dbReference type="GO" id="GO:0003743">
    <property type="term" value="F:translation initiation factor activity"/>
    <property type="evidence" value="ECO:0007669"/>
    <property type="project" value="UniProtKB-UniRule"/>
</dbReference>
<comment type="subunit">
    <text evidence="6">Component of the eukaryotic translation initiation factor 3 (eIF-3) complex.</text>
</comment>
<feature type="compositionally biased region" description="Basic and acidic residues" evidence="7">
    <location>
        <begin position="886"/>
        <end position="935"/>
    </location>
</feature>
<evidence type="ECO:0000256" key="3">
    <source>
        <dbReference type="ARBA" id="ARBA00022540"/>
    </source>
</evidence>
<feature type="compositionally biased region" description="Basic and acidic residues" evidence="7">
    <location>
        <begin position="1099"/>
        <end position="1115"/>
    </location>
</feature>
<evidence type="ECO:0000256" key="2">
    <source>
        <dbReference type="ARBA" id="ARBA00022490"/>
    </source>
</evidence>
<feature type="compositionally biased region" description="Low complexity" evidence="7">
    <location>
        <begin position="936"/>
        <end position="952"/>
    </location>
</feature>
<dbReference type="FunFam" id="4.10.860.10:FF:000001">
    <property type="entry name" value="Eukaryotic translation initiation factor 3 subunit A"/>
    <property type="match status" value="1"/>
</dbReference>
<evidence type="ECO:0000313" key="10">
    <source>
        <dbReference type="Proteomes" id="UP001438707"/>
    </source>
</evidence>
<dbReference type="GO" id="GO:0002188">
    <property type="term" value="P:translation reinitiation"/>
    <property type="evidence" value="ECO:0007669"/>
    <property type="project" value="TreeGrafter"/>
</dbReference>
<feature type="domain" description="PCI" evidence="8">
    <location>
        <begin position="398"/>
        <end position="596"/>
    </location>
</feature>